<feature type="transmembrane region" description="Helical" evidence="8">
    <location>
        <begin position="251"/>
        <end position="274"/>
    </location>
</feature>
<dbReference type="GO" id="GO:0015648">
    <property type="term" value="F:lipid-linked peptidoglycan transporter activity"/>
    <property type="evidence" value="ECO:0007669"/>
    <property type="project" value="TreeGrafter"/>
</dbReference>
<evidence type="ECO:0000313" key="10">
    <source>
        <dbReference type="Proteomes" id="UP000014417"/>
    </source>
</evidence>
<dbReference type="Pfam" id="PF03023">
    <property type="entry name" value="MurJ"/>
    <property type="match status" value="1"/>
</dbReference>
<feature type="transmembrane region" description="Helical" evidence="8">
    <location>
        <begin position="65"/>
        <end position="87"/>
    </location>
</feature>
<evidence type="ECO:0000256" key="6">
    <source>
        <dbReference type="ARBA" id="ARBA00022989"/>
    </source>
</evidence>
<dbReference type="Proteomes" id="UP000014417">
    <property type="component" value="Unassembled WGS sequence"/>
</dbReference>
<dbReference type="GO" id="GO:0005886">
    <property type="term" value="C:plasma membrane"/>
    <property type="evidence" value="ECO:0007669"/>
    <property type="project" value="UniProtKB-SubCell"/>
</dbReference>
<feature type="transmembrane region" description="Helical" evidence="8">
    <location>
        <begin position="480"/>
        <end position="499"/>
    </location>
</feature>
<feature type="transmembrane region" description="Helical" evidence="8">
    <location>
        <begin position="412"/>
        <end position="433"/>
    </location>
</feature>
<dbReference type="PRINTS" id="PR01806">
    <property type="entry name" value="VIRFACTRMVIN"/>
</dbReference>
<dbReference type="GO" id="GO:0009252">
    <property type="term" value="P:peptidoglycan biosynthetic process"/>
    <property type="evidence" value="ECO:0007669"/>
    <property type="project" value="UniProtKB-KW"/>
</dbReference>
<keyword evidence="6 8" id="KW-1133">Transmembrane helix</keyword>
<evidence type="ECO:0000256" key="4">
    <source>
        <dbReference type="ARBA" id="ARBA00022960"/>
    </source>
</evidence>
<dbReference type="EMBL" id="AGZR01000009">
    <property type="protein sequence ID" value="EPD32388.1"/>
    <property type="molecule type" value="Genomic_DNA"/>
</dbReference>
<dbReference type="PATRIC" id="fig|883161.3.peg.1946"/>
<dbReference type="AlphaFoldDB" id="S2VXZ2"/>
<feature type="transmembrane region" description="Helical" evidence="8">
    <location>
        <begin position="294"/>
        <end position="319"/>
    </location>
</feature>
<feature type="transmembrane region" description="Helical" evidence="8">
    <location>
        <begin position="375"/>
        <end position="392"/>
    </location>
</feature>
<evidence type="ECO:0000256" key="5">
    <source>
        <dbReference type="ARBA" id="ARBA00022984"/>
    </source>
</evidence>
<feature type="transmembrane region" description="Helical" evidence="8">
    <location>
        <begin position="439"/>
        <end position="460"/>
    </location>
</feature>
<comment type="caution">
    <text evidence="9">The sequence shown here is derived from an EMBL/GenBank/DDBJ whole genome shotgun (WGS) entry which is preliminary data.</text>
</comment>
<proteinExistence type="predicted"/>
<dbReference type="OrthoDB" id="9786339at2"/>
<keyword evidence="2" id="KW-1003">Cell membrane</keyword>
<dbReference type="STRING" id="883161.HMPREF9306_01958"/>
<feature type="transmembrane region" description="Helical" evidence="8">
    <location>
        <begin position="505"/>
        <end position="526"/>
    </location>
</feature>
<feature type="transmembrane region" description="Helical" evidence="8">
    <location>
        <begin position="340"/>
        <end position="363"/>
    </location>
</feature>
<evidence type="ECO:0000256" key="2">
    <source>
        <dbReference type="ARBA" id="ARBA00022475"/>
    </source>
</evidence>
<dbReference type="PANTHER" id="PTHR47019">
    <property type="entry name" value="LIPID II FLIPPASE MURJ"/>
    <property type="match status" value="1"/>
</dbReference>
<keyword evidence="5" id="KW-0573">Peptidoglycan synthesis</keyword>
<evidence type="ECO:0000256" key="1">
    <source>
        <dbReference type="ARBA" id="ARBA00004651"/>
    </source>
</evidence>
<organism evidence="9 10">
    <name type="scientific">Propionimicrobium lymphophilum ACS-093-V-SCH5</name>
    <dbReference type="NCBI Taxonomy" id="883161"/>
    <lineage>
        <taxon>Bacteria</taxon>
        <taxon>Bacillati</taxon>
        <taxon>Actinomycetota</taxon>
        <taxon>Actinomycetes</taxon>
        <taxon>Propionibacteriales</taxon>
        <taxon>Propionibacteriaceae</taxon>
        <taxon>Propionimicrobium</taxon>
    </lineage>
</organism>
<sequence>MSQDGFSAEADDVERHSIGRNSAVMASGTLVSRVLGLVRTSLTGAAIGLGVVGDAFNGANQLPNYIYLLISGGLLEPVIVPQIAKAARRADSKKYIDQLVTISLLMLAVVTIAVTVAAPWLFSLLQLTPEAQKLGTIFAFICLPQVFFYGVYTVLSQVLNARGSYGAPMWAPAVNNLISIAGLAAFIALYGFGKNDPGTWTSTMIWLFAGTATLGIVAQGLILIPPLIKDGFRWRPSWGFPREEFAHLSRYTAWTFVSLLVSTIGGLVILSVTSMMPTIAAERGIEGFVAGNNIMNYAFMIFMLPQSIIAVSVITAIFPPMTRAWQSKNMPALRKLLKQGLELPAIFLIPATVAVMVLAGPLVHVLFPGNSEVELRALAPVLVVMCIGMLPVGIQTLQIRYCYASEQGKANLIFQIATTGIQLGIAALAVKFADPRHGVMIVTAGQSFAYIVGALAFVLFARHQVRQLSLGGTFRLYVRLLIASGLAGFCAWGSAELVLMISTGWLMHVVALGIGCLVFIAIFTVCAKVMRITEYFDLVTSMLGRFRRS</sequence>
<keyword evidence="4" id="KW-0133">Cell shape</keyword>
<feature type="transmembrane region" description="Helical" evidence="8">
    <location>
        <begin position="99"/>
        <end position="122"/>
    </location>
</feature>
<comment type="subcellular location">
    <subcellularLocation>
        <location evidence="1">Cell membrane</location>
        <topology evidence="1">Multi-pass membrane protein</topology>
    </subcellularLocation>
</comment>
<keyword evidence="10" id="KW-1185">Reference proteome</keyword>
<name>S2VXZ2_9ACTN</name>
<dbReference type="InterPro" id="IPR051050">
    <property type="entry name" value="Lipid_II_flippase_MurJ/MviN"/>
</dbReference>
<feature type="transmembrane region" description="Helical" evidence="8">
    <location>
        <begin position="134"/>
        <end position="155"/>
    </location>
</feature>
<keyword evidence="7 8" id="KW-0472">Membrane</keyword>
<evidence type="ECO:0000256" key="7">
    <source>
        <dbReference type="ARBA" id="ARBA00023136"/>
    </source>
</evidence>
<dbReference type="RefSeq" id="WP_016456763.1">
    <property type="nucleotide sequence ID" value="NZ_KE150269.1"/>
</dbReference>
<protein>
    <submittedName>
        <fullName evidence="9">Integral membrane protein MviN</fullName>
    </submittedName>
</protein>
<reference evidence="9 10" key="1">
    <citation type="submission" date="2013-04" db="EMBL/GenBank/DDBJ databases">
        <title>The Genome Sequence of Propionimicrobium lymphophilum ACS-093-V-SCH5.</title>
        <authorList>
            <consortium name="The Broad Institute Genomics Platform"/>
            <person name="Earl A."/>
            <person name="Ward D."/>
            <person name="Feldgarden M."/>
            <person name="Gevers D."/>
            <person name="Saerens B."/>
            <person name="Vaneechoutte M."/>
            <person name="Walker B."/>
            <person name="Young S."/>
            <person name="Zeng Q."/>
            <person name="Gargeya S."/>
            <person name="Fitzgerald M."/>
            <person name="Haas B."/>
            <person name="Abouelleil A."/>
            <person name="Allen A.W."/>
            <person name="Alvarado L."/>
            <person name="Arachchi H.M."/>
            <person name="Berlin A.M."/>
            <person name="Chapman S.B."/>
            <person name="Gainer-Dewar J."/>
            <person name="Goldberg J."/>
            <person name="Griggs A."/>
            <person name="Gujja S."/>
            <person name="Hansen M."/>
            <person name="Howarth C."/>
            <person name="Imamovic A."/>
            <person name="Ireland A."/>
            <person name="Larimer J."/>
            <person name="McCowan C."/>
            <person name="Murphy C."/>
            <person name="Pearson M."/>
            <person name="Poon T.W."/>
            <person name="Priest M."/>
            <person name="Roberts A."/>
            <person name="Saif S."/>
            <person name="Shea T."/>
            <person name="Sisk P."/>
            <person name="Sykes S."/>
            <person name="Wortman J."/>
            <person name="Nusbaum C."/>
            <person name="Birren B."/>
        </authorList>
    </citation>
    <scope>NUCLEOTIDE SEQUENCE [LARGE SCALE GENOMIC DNA]</scope>
    <source>
        <strain evidence="9 10">ACS-093-V-SCH5</strain>
    </source>
</reference>
<feature type="transmembrane region" description="Helical" evidence="8">
    <location>
        <begin position="204"/>
        <end position="228"/>
    </location>
</feature>
<dbReference type="HOGENOM" id="CLU_006797_3_0_11"/>
<dbReference type="InterPro" id="IPR004268">
    <property type="entry name" value="MurJ"/>
</dbReference>
<dbReference type="GO" id="GO:0008360">
    <property type="term" value="P:regulation of cell shape"/>
    <property type="evidence" value="ECO:0007669"/>
    <property type="project" value="UniProtKB-KW"/>
</dbReference>
<dbReference type="GO" id="GO:0034204">
    <property type="term" value="P:lipid translocation"/>
    <property type="evidence" value="ECO:0007669"/>
    <property type="project" value="TreeGrafter"/>
</dbReference>
<keyword evidence="3 8" id="KW-0812">Transmembrane</keyword>
<evidence type="ECO:0000313" key="9">
    <source>
        <dbReference type="EMBL" id="EPD32388.1"/>
    </source>
</evidence>
<dbReference type="NCBIfam" id="TIGR01695">
    <property type="entry name" value="murJ_mviN"/>
    <property type="match status" value="1"/>
</dbReference>
<feature type="transmembrane region" description="Helical" evidence="8">
    <location>
        <begin position="167"/>
        <end position="192"/>
    </location>
</feature>
<feature type="transmembrane region" description="Helical" evidence="8">
    <location>
        <begin position="30"/>
        <end position="53"/>
    </location>
</feature>
<evidence type="ECO:0000256" key="8">
    <source>
        <dbReference type="SAM" id="Phobius"/>
    </source>
</evidence>
<accession>S2VXZ2</accession>
<gene>
    <name evidence="9" type="ORF">HMPREF9306_01958</name>
</gene>
<dbReference type="PANTHER" id="PTHR47019:SF1">
    <property type="entry name" value="LIPID II FLIPPASE MURJ"/>
    <property type="match status" value="1"/>
</dbReference>
<evidence type="ECO:0000256" key="3">
    <source>
        <dbReference type="ARBA" id="ARBA00022692"/>
    </source>
</evidence>